<feature type="transmembrane region" description="Helical" evidence="1">
    <location>
        <begin position="147"/>
        <end position="169"/>
    </location>
</feature>
<keyword evidence="1" id="KW-1133">Transmembrane helix</keyword>
<accession>A0A2V3IG55</accession>
<gene>
    <name evidence="2" type="ORF">BWQ96_09222</name>
</gene>
<evidence type="ECO:0000256" key="1">
    <source>
        <dbReference type="SAM" id="Phobius"/>
    </source>
</evidence>
<dbReference type="AlphaFoldDB" id="A0A2V3IG55"/>
<dbReference type="EMBL" id="NBIV01000238">
    <property type="protein sequence ID" value="PXF41057.1"/>
    <property type="molecule type" value="Genomic_DNA"/>
</dbReference>
<keyword evidence="3" id="KW-1185">Reference proteome</keyword>
<feature type="transmembrane region" description="Helical" evidence="1">
    <location>
        <begin position="68"/>
        <end position="88"/>
    </location>
</feature>
<proteinExistence type="predicted"/>
<organism evidence="2 3">
    <name type="scientific">Gracilariopsis chorda</name>
    <dbReference type="NCBI Taxonomy" id="448386"/>
    <lineage>
        <taxon>Eukaryota</taxon>
        <taxon>Rhodophyta</taxon>
        <taxon>Florideophyceae</taxon>
        <taxon>Rhodymeniophycidae</taxon>
        <taxon>Gracilariales</taxon>
        <taxon>Gracilariaceae</taxon>
        <taxon>Gracilariopsis</taxon>
    </lineage>
</organism>
<sequence length="257" mass="29953">MPTVPPGYVLSRAFMLVCSLILLANTYEVLYFQLTNLSIAQLVAQQLAKSDVRMTQRLMRLDIERMKLSNWLGYHVWPVPIWLFLSFWQTSSLIRRKWLWLHRVAGRGVLLLSLYMTFGYIMMFVTGEQILGEEQFYIDFRNPSKFFTFRAATLVLTVWWFISAAKAYGYAKRRLVALHKYWAWQFLATGFAVGTMRIFMMLILLPWYPSNGERVLDKEEQDVLVGYTLWLAFFVSTCTAHLVVGREVALGSNIKGK</sequence>
<comment type="caution">
    <text evidence="2">The sequence shown here is derived from an EMBL/GenBank/DDBJ whole genome shotgun (WGS) entry which is preliminary data.</text>
</comment>
<evidence type="ECO:0000313" key="3">
    <source>
        <dbReference type="Proteomes" id="UP000247409"/>
    </source>
</evidence>
<dbReference type="Proteomes" id="UP000247409">
    <property type="component" value="Unassembled WGS sequence"/>
</dbReference>
<feature type="transmembrane region" description="Helical" evidence="1">
    <location>
        <begin position="181"/>
        <end position="204"/>
    </location>
</feature>
<keyword evidence="1" id="KW-0812">Transmembrane</keyword>
<feature type="transmembrane region" description="Helical" evidence="1">
    <location>
        <begin position="224"/>
        <end position="244"/>
    </location>
</feature>
<keyword evidence="1" id="KW-0472">Membrane</keyword>
<dbReference type="OrthoDB" id="193478at2759"/>
<feature type="transmembrane region" description="Helical" evidence="1">
    <location>
        <begin position="109"/>
        <end position="127"/>
    </location>
</feature>
<name>A0A2V3IG55_9FLOR</name>
<evidence type="ECO:0000313" key="2">
    <source>
        <dbReference type="EMBL" id="PXF41057.1"/>
    </source>
</evidence>
<reference evidence="2 3" key="1">
    <citation type="journal article" date="2018" name="Mol. Biol. Evol.">
        <title>Analysis of the draft genome of the red seaweed Gracilariopsis chorda provides insights into genome size evolution in Rhodophyta.</title>
        <authorList>
            <person name="Lee J."/>
            <person name="Yang E.C."/>
            <person name="Graf L."/>
            <person name="Yang J.H."/>
            <person name="Qiu H."/>
            <person name="Zel Zion U."/>
            <person name="Chan C.X."/>
            <person name="Stephens T.G."/>
            <person name="Weber A.P.M."/>
            <person name="Boo G.H."/>
            <person name="Boo S.M."/>
            <person name="Kim K.M."/>
            <person name="Shin Y."/>
            <person name="Jung M."/>
            <person name="Lee S.J."/>
            <person name="Yim H.S."/>
            <person name="Lee J.H."/>
            <person name="Bhattacharya D."/>
            <person name="Yoon H.S."/>
        </authorList>
    </citation>
    <scope>NUCLEOTIDE SEQUENCE [LARGE SCALE GENOMIC DNA]</scope>
    <source>
        <strain evidence="2 3">SKKU-2015</strain>
        <tissue evidence="2">Whole body</tissue>
    </source>
</reference>
<protein>
    <submittedName>
        <fullName evidence="2">Uncharacterized protein</fullName>
    </submittedName>
</protein>